<evidence type="ECO:0000256" key="2">
    <source>
        <dbReference type="SAM" id="Phobius"/>
    </source>
</evidence>
<name>A0A1A6AYJ4_9CLOT</name>
<keyword evidence="1" id="KW-0175">Coiled coil</keyword>
<feature type="domain" description="YhaN AAA" evidence="3">
    <location>
        <begin position="1"/>
        <end position="53"/>
    </location>
</feature>
<evidence type="ECO:0000313" key="4">
    <source>
        <dbReference type="EMBL" id="OBR95149.1"/>
    </source>
</evidence>
<dbReference type="Proteomes" id="UP000093954">
    <property type="component" value="Unassembled WGS sequence"/>
</dbReference>
<keyword evidence="2" id="KW-0812">Transmembrane</keyword>
<evidence type="ECO:0000256" key="1">
    <source>
        <dbReference type="SAM" id="Coils"/>
    </source>
</evidence>
<feature type="coiled-coil region" evidence="1">
    <location>
        <begin position="508"/>
        <end position="570"/>
    </location>
</feature>
<dbReference type="PANTHER" id="PTHR41259">
    <property type="entry name" value="DOUBLE-STRAND BREAK REPAIR RAD50 ATPASE, PUTATIVE-RELATED"/>
    <property type="match status" value="1"/>
</dbReference>
<protein>
    <submittedName>
        <fullName evidence="4">DNA replication and repair protein RecF</fullName>
    </submittedName>
</protein>
<feature type="coiled-coil region" evidence="1">
    <location>
        <begin position="195"/>
        <end position="275"/>
    </location>
</feature>
<feature type="transmembrane region" description="Helical" evidence="2">
    <location>
        <begin position="477"/>
        <end position="493"/>
    </location>
</feature>
<keyword evidence="5" id="KW-1185">Reference proteome</keyword>
<keyword evidence="2" id="KW-1133">Transmembrane helix</keyword>
<dbReference type="SUPFAM" id="SSF52540">
    <property type="entry name" value="P-loop containing nucleoside triphosphate hydrolases"/>
    <property type="match status" value="1"/>
</dbReference>
<dbReference type="PATRIC" id="fig|1353534.3.peg.1004"/>
<comment type="caution">
    <text evidence="4">The sequence shown here is derived from an EMBL/GenBank/DDBJ whole genome shotgun (WGS) entry which is preliminary data.</text>
</comment>
<dbReference type="InterPro" id="IPR027417">
    <property type="entry name" value="P-loop_NTPase"/>
</dbReference>
<evidence type="ECO:0000259" key="3">
    <source>
        <dbReference type="Pfam" id="PF13514"/>
    </source>
</evidence>
<organism evidence="4 5">
    <name type="scientific">Clostridium ragsdalei P11</name>
    <dbReference type="NCBI Taxonomy" id="1353534"/>
    <lineage>
        <taxon>Bacteria</taxon>
        <taxon>Bacillati</taxon>
        <taxon>Bacillota</taxon>
        <taxon>Clostridia</taxon>
        <taxon>Eubacteriales</taxon>
        <taxon>Clostridiaceae</taxon>
        <taxon>Clostridium</taxon>
    </lineage>
</organism>
<dbReference type="Pfam" id="PF13514">
    <property type="entry name" value="AAA_27"/>
    <property type="match status" value="1"/>
</dbReference>
<dbReference type="AlphaFoldDB" id="A0A1A6AYJ4"/>
<dbReference type="Gene3D" id="3.40.50.300">
    <property type="entry name" value="P-loop containing nucleotide triphosphate hydrolases"/>
    <property type="match status" value="2"/>
</dbReference>
<reference evidence="4 5" key="1">
    <citation type="journal article" date="2012" name="Front. Microbiol.">
        <title>Draft Genome Sequence of the Virulent Strain 01-B526 of the Fish Pathogen Aeromonas salmonicida.</title>
        <authorList>
            <person name="Charette S.J."/>
            <person name="Brochu F."/>
            <person name="Boyle B."/>
            <person name="Filion G."/>
            <person name="Tanaka K.H."/>
            <person name="Derome N."/>
        </authorList>
    </citation>
    <scope>NUCLEOTIDE SEQUENCE [LARGE SCALE GENOMIC DNA]</scope>
    <source>
        <strain evidence="4 5">P11</strain>
    </source>
</reference>
<dbReference type="RefSeq" id="WP_065077357.1">
    <property type="nucleotide sequence ID" value="NZ_LROS01000010.1"/>
</dbReference>
<feature type="transmembrane region" description="Helical" evidence="2">
    <location>
        <begin position="454"/>
        <end position="471"/>
    </location>
</feature>
<proteinExistence type="predicted"/>
<feature type="coiled-coil region" evidence="1">
    <location>
        <begin position="708"/>
        <end position="766"/>
    </location>
</feature>
<keyword evidence="2" id="KW-0472">Membrane</keyword>
<dbReference type="PANTHER" id="PTHR41259:SF1">
    <property type="entry name" value="DOUBLE-STRAND BREAK REPAIR RAD50 ATPASE, PUTATIVE-RELATED"/>
    <property type="match status" value="1"/>
</dbReference>
<accession>A0A1A6AYJ4</accession>
<evidence type="ECO:0000313" key="5">
    <source>
        <dbReference type="Proteomes" id="UP000093954"/>
    </source>
</evidence>
<dbReference type="EMBL" id="LROS01000010">
    <property type="protein sequence ID" value="OBR95149.1"/>
    <property type="molecule type" value="Genomic_DNA"/>
</dbReference>
<gene>
    <name evidence="4" type="primary">recF_1</name>
    <name evidence="4" type="ORF">CLRAG_09870</name>
</gene>
<dbReference type="InterPro" id="IPR038734">
    <property type="entry name" value="YhaN_AAA"/>
</dbReference>
<sequence length="979" mass="113017">MKINKLQIGSFGKFKDYELELKDGFQLIYGKNEDGKSTLMAFIKIMFYSKLERGKDINKNLRKKYQPWDGSMMNGAIEFEHDGTCYRLQKDMGATPGADKVKLINMDTGEEVSFGKNEEIGKRFFGLDLDGFERSVYISNIGSFSSNGNNDEVAEKLMSNLVLSGDENVSQQLVINRINDAIEDMESKRGKKGILVEAKNEIDSLHNELVDIQILEDEQKKNMEEYQCLKTKLNEQKNIKDLLELNTNRNRLKRVNSLIEKIMGYTESEKKLEKENIPFKSLKAFLTECNSLMDESEKVSGSLEKLKGSIKNEDCNGNKLIPVSKKEYKCLNELVSKEKTLKDLLKRIDECFLPAFRSFIEAKNSYQNAETLLRKETELAGQLQKFHKAYKSYEEEKSTRIADKEKITRDFEKDRAKWNSEKQLREQHIEFTSEKLSMQGKLTQTSGKESQNKNLLLIFSVILGVISLILAVKISSLAAIGVVLAAGIGVFAIKSDKQSDKTEKGNKYDSTSNLKQELQNLKVQSEREDRRVSDRTKDYEDKIADISSKIDRIEEKLKSLIENNNAYMNSMDKCSQLKNEKDIALNYLNTRKSIFSQELNYMLEKYSGNSNLNAEAKITVLQSEDLKEIDAVSYRNKIEELYNAVELEIKEKMNEKSCTSIKKYENKYLEYASNMKNHDAVTRVQEEYLKKAGQFLDKVNEYEITPDYEAAKVLVQKLQEKISQLEREKYEVLNIAKGMGYDSPSLDHLNEEKNKLEASIKRFESVGDINYSIEELKQKQKDFASQNIEQQFFDLQKKIKTPDKNSSQIQEEIDEKEKDMDEKTQYFDCLKIASEVMQEASDEVRKSFGPQLNRKTSEIFKSLTNGKYGNILVTKDYDISIQSGIHYREWKYLSNGTVDQVYLALRLAIAELISDKNIYLPLFLDDVLMQYDDERMDAALKFLSDYAVQKGDEFQLLLFTCHQNIIERAKHYTNEAVKI</sequence>